<dbReference type="EMBL" id="FMWL01000002">
    <property type="protein sequence ID" value="SCZ77245.1"/>
    <property type="molecule type" value="Genomic_DNA"/>
</dbReference>
<feature type="domain" description="Pseudouridine synthase RsuA/RluA-like" evidence="6">
    <location>
        <begin position="92"/>
        <end position="243"/>
    </location>
</feature>
<dbReference type="AlphaFoldDB" id="A0A1G5RT03"/>
<keyword evidence="3 5" id="KW-0413">Isomerase</keyword>
<dbReference type="InterPro" id="IPR006225">
    <property type="entry name" value="PsdUridine_synth_RluC/D"/>
</dbReference>
<evidence type="ECO:0000256" key="3">
    <source>
        <dbReference type="ARBA" id="ARBA00023235"/>
    </source>
</evidence>
<accession>A0A1G5RT03</accession>
<keyword evidence="8" id="KW-1185">Reference proteome</keyword>
<evidence type="ECO:0000313" key="8">
    <source>
        <dbReference type="Proteomes" id="UP000199208"/>
    </source>
</evidence>
<dbReference type="InterPro" id="IPR050188">
    <property type="entry name" value="RluA_PseudoU_synthase"/>
</dbReference>
<proteinExistence type="inferred from homology"/>
<name>A0A1G5RT03_9FIRM</name>
<dbReference type="STRING" id="1120920.SAMN03080599_00688"/>
<dbReference type="Proteomes" id="UP000199208">
    <property type="component" value="Unassembled WGS sequence"/>
</dbReference>
<dbReference type="Gene3D" id="3.30.2350.10">
    <property type="entry name" value="Pseudouridine synthase"/>
    <property type="match status" value="1"/>
</dbReference>
<dbReference type="SUPFAM" id="SSF55120">
    <property type="entry name" value="Pseudouridine synthase"/>
    <property type="match status" value="1"/>
</dbReference>
<dbReference type="GO" id="GO:0140098">
    <property type="term" value="F:catalytic activity, acting on RNA"/>
    <property type="evidence" value="ECO:0007669"/>
    <property type="project" value="UniProtKB-ARBA"/>
</dbReference>
<dbReference type="InterPro" id="IPR006224">
    <property type="entry name" value="PsdUridine_synth_RluA-like_CS"/>
</dbReference>
<reference evidence="7 8" key="1">
    <citation type="submission" date="2016-10" db="EMBL/GenBank/DDBJ databases">
        <authorList>
            <person name="de Groot N.N."/>
        </authorList>
    </citation>
    <scope>NUCLEOTIDE SEQUENCE [LARGE SCALE GENOMIC DNA]</scope>
    <source>
        <strain evidence="7 8">DSM 2784</strain>
    </source>
</reference>
<evidence type="ECO:0000256" key="5">
    <source>
        <dbReference type="RuleBase" id="RU362028"/>
    </source>
</evidence>
<evidence type="ECO:0000256" key="1">
    <source>
        <dbReference type="ARBA" id="ARBA00000073"/>
    </source>
</evidence>
<sequence length="307" mass="35134">MFEHLGHDRLDFRVEPAQAGLKVIDVMVQWMDLSVRQVKNGKNRKAVLLNGRPVSVNGFVRAGDLLTYSMEIEENYFEPEEIPISVVFENEDLVLINKQPFVVVHPTKSYPAGTIGNGLAMRFKKKGINPKIRFINRLDRDTSGLLLIAKNPYAQHVVTEQMKRDEVEKRYLALVHGDLKADEGTIDAPIGRPDEERVERMVMAAGQPSTTHYWVRERFGSATLVEVRLETGRTHQIRVHFNHLGHPLVGDTLYHEASEGIDRQALHAFKLCFRLPRTKEYRCFEAPLPEDFERLLSGLRSKSSIRI</sequence>
<dbReference type="EC" id="5.4.99.-" evidence="5"/>
<protein>
    <recommendedName>
        <fullName evidence="5">Pseudouridine synthase</fullName>
        <ecNumber evidence="5">5.4.99.-</ecNumber>
    </recommendedName>
</protein>
<feature type="active site" evidence="4">
    <location>
        <position position="139"/>
    </location>
</feature>
<dbReference type="PANTHER" id="PTHR21600">
    <property type="entry name" value="MITOCHONDRIAL RNA PSEUDOURIDINE SYNTHASE"/>
    <property type="match status" value="1"/>
</dbReference>
<dbReference type="CDD" id="cd02869">
    <property type="entry name" value="PseudoU_synth_RluA_like"/>
    <property type="match status" value="1"/>
</dbReference>
<dbReference type="GO" id="GO:0009982">
    <property type="term" value="F:pseudouridine synthase activity"/>
    <property type="evidence" value="ECO:0007669"/>
    <property type="project" value="InterPro"/>
</dbReference>
<dbReference type="GO" id="GO:0000455">
    <property type="term" value="P:enzyme-directed rRNA pseudouridine synthesis"/>
    <property type="evidence" value="ECO:0007669"/>
    <property type="project" value="TreeGrafter"/>
</dbReference>
<evidence type="ECO:0000256" key="2">
    <source>
        <dbReference type="ARBA" id="ARBA00010876"/>
    </source>
</evidence>
<dbReference type="InterPro" id="IPR020103">
    <property type="entry name" value="PsdUridine_synth_cat_dom_sf"/>
</dbReference>
<dbReference type="Pfam" id="PF00849">
    <property type="entry name" value="PseudoU_synth_2"/>
    <property type="match status" value="1"/>
</dbReference>
<gene>
    <name evidence="7" type="ORF">SAMN03080599_00688</name>
</gene>
<dbReference type="OrthoDB" id="9807829at2"/>
<evidence type="ECO:0000313" key="7">
    <source>
        <dbReference type="EMBL" id="SCZ77245.1"/>
    </source>
</evidence>
<evidence type="ECO:0000259" key="6">
    <source>
        <dbReference type="Pfam" id="PF00849"/>
    </source>
</evidence>
<dbReference type="PANTHER" id="PTHR21600:SF44">
    <property type="entry name" value="RIBOSOMAL LARGE SUBUNIT PSEUDOURIDINE SYNTHASE D"/>
    <property type="match status" value="1"/>
</dbReference>
<organism evidence="7 8">
    <name type="scientific">Acidaminobacter hydrogenoformans DSM 2784</name>
    <dbReference type="NCBI Taxonomy" id="1120920"/>
    <lineage>
        <taxon>Bacteria</taxon>
        <taxon>Bacillati</taxon>
        <taxon>Bacillota</taxon>
        <taxon>Clostridia</taxon>
        <taxon>Peptostreptococcales</taxon>
        <taxon>Acidaminobacteraceae</taxon>
        <taxon>Acidaminobacter</taxon>
    </lineage>
</organism>
<evidence type="ECO:0000256" key="4">
    <source>
        <dbReference type="PIRSR" id="PIRSR606225-1"/>
    </source>
</evidence>
<dbReference type="RefSeq" id="WP_139159764.1">
    <property type="nucleotide sequence ID" value="NZ_FMWL01000002.1"/>
</dbReference>
<dbReference type="GO" id="GO:0003723">
    <property type="term" value="F:RNA binding"/>
    <property type="evidence" value="ECO:0007669"/>
    <property type="project" value="InterPro"/>
</dbReference>
<dbReference type="NCBIfam" id="TIGR00005">
    <property type="entry name" value="rluA_subfam"/>
    <property type="match status" value="1"/>
</dbReference>
<comment type="function">
    <text evidence="5">Responsible for synthesis of pseudouridine from uracil.</text>
</comment>
<dbReference type="PROSITE" id="PS01129">
    <property type="entry name" value="PSI_RLU"/>
    <property type="match status" value="1"/>
</dbReference>
<dbReference type="InterPro" id="IPR006145">
    <property type="entry name" value="PsdUridine_synth_RsuA/RluA"/>
</dbReference>
<comment type="similarity">
    <text evidence="2 5">Belongs to the pseudouridine synthase RluA family.</text>
</comment>
<comment type="catalytic activity">
    <reaction evidence="1 5">
        <text>a uridine in RNA = a pseudouridine in RNA</text>
        <dbReference type="Rhea" id="RHEA:48348"/>
        <dbReference type="Rhea" id="RHEA-COMP:12068"/>
        <dbReference type="Rhea" id="RHEA-COMP:12069"/>
        <dbReference type="ChEBI" id="CHEBI:65314"/>
        <dbReference type="ChEBI" id="CHEBI:65315"/>
    </reaction>
</comment>